<feature type="compositionally biased region" description="Low complexity" evidence="1">
    <location>
        <begin position="492"/>
        <end position="504"/>
    </location>
</feature>
<dbReference type="Proteomes" id="UP000053257">
    <property type="component" value="Unassembled WGS sequence"/>
</dbReference>
<dbReference type="AlphaFoldDB" id="A0A0C3RSR7"/>
<feature type="compositionally biased region" description="Polar residues" evidence="1">
    <location>
        <begin position="107"/>
        <end position="128"/>
    </location>
</feature>
<feature type="region of interest" description="Disordered" evidence="1">
    <location>
        <begin position="89"/>
        <end position="235"/>
    </location>
</feature>
<gene>
    <name evidence="2" type="ORF">PHLGIDRAFT_237431</name>
</gene>
<organism evidence="2 3">
    <name type="scientific">Phlebiopsis gigantea (strain 11061_1 CR5-6)</name>
    <name type="common">White-rot fungus</name>
    <name type="synonym">Peniophora gigantea</name>
    <dbReference type="NCBI Taxonomy" id="745531"/>
    <lineage>
        <taxon>Eukaryota</taxon>
        <taxon>Fungi</taxon>
        <taxon>Dikarya</taxon>
        <taxon>Basidiomycota</taxon>
        <taxon>Agaricomycotina</taxon>
        <taxon>Agaricomycetes</taxon>
        <taxon>Polyporales</taxon>
        <taxon>Phanerochaetaceae</taxon>
        <taxon>Phlebiopsis</taxon>
    </lineage>
</organism>
<protein>
    <submittedName>
        <fullName evidence="2">Uncharacterized protein</fullName>
    </submittedName>
</protein>
<reference evidence="2 3" key="1">
    <citation type="journal article" date="2014" name="PLoS Genet.">
        <title>Analysis of the Phlebiopsis gigantea genome, transcriptome and secretome provides insight into its pioneer colonization strategies of wood.</title>
        <authorList>
            <person name="Hori C."/>
            <person name="Ishida T."/>
            <person name="Igarashi K."/>
            <person name="Samejima M."/>
            <person name="Suzuki H."/>
            <person name="Master E."/>
            <person name="Ferreira P."/>
            <person name="Ruiz-Duenas F.J."/>
            <person name="Held B."/>
            <person name="Canessa P."/>
            <person name="Larrondo L.F."/>
            <person name="Schmoll M."/>
            <person name="Druzhinina I.S."/>
            <person name="Kubicek C.P."/>
            <person name="Gaskell J.A."/>
            <person name="Kersten P."/>
            <person name="St John F."/>
            <person name="Glasner J."/>
            <person name="Sabat G."/>
            <person name="Splinter BonDurant S."/>
            <person name="Syed K."/>
            <person name="Yadav J."/>
            <person name="Mgbeahuruike A.C."/>
            <person name="Kovalchuk A."/>
            <person name="Asiegbu F.O."/>
            <person name="Lackner G."/>
            <person name="Hoffmeister D."/>
            <person name="Rencoret J."/>
            <person name="Gutierrez A."/>
            <person name="Sun H."/>
            <person name="Lindquist E."/>
            <person name="Barry K."/>
            <person name="Riley R."/>
            <person name="Grigoriev I.V."/>
            <person name="Henrissat B."/>
            <person name="Kues U."/>
            <person name="Berka R.M."/>
            <person name="Martinez A.T."/>
            <person name="Covert S.F."/>
            <person name="Blanchette R.A."/>
            <person name="Cullen D."/>
        </authorList>
    </citation>
    <scope>NUCLEOTIDE SEQUENCE [LARGE SCALE GENOMIC DNA]</scope>
    <source>
        <strain evidence="2 3">11061_1 CR5-6</strain>
    </source>
</reference>
<feature type="compositionally biased region" description="Basic and acidic residues" evidence="1">
    <location>
        <begin position="34"/>
        <end position="43"/>
    </location>
</feature>
<feature type="compositionally biased region" description="Pro residues" evidence="1">
    <location>
        <begin position="169"/>
        <end position="184"/>
    </location>
</feature>
<sequence length="581" mass="60460">MATPSSSTTTPSPRPQFLQASALPPSTPSIASRNGDDPSLEERKRAVQKFFANAQIAQLARGLRTRLTYATFKATHNLAHNTINDLEVQTQAQSARPRSPIARQSGHHYNNLASQGSNATGAGTSSRGLTRKGTMPPPPPVTASATQSLFSSLLQPPPSKRARTIHNPQDPPIPPPTKPRPVTPPRKSAKTPRGPPSSQSKAKARKDVKGKKRETASGSRIVTPQSTLGSEDFVDNDDDMKAAATLTSLLHSRPSMSVTASSPRSSMSAGSEGGSNHSYSHYAQSSTRTTAPVASTPSNGALLTPRFTRSTTPPSSSRHIRTQSLPHVGSTTPKAPAPITDNKNSTIVTPHPPSDTEAADLMLFLATSPSPVRPTNAKERDAKDMAAFRSLSGSSSLKGRVLFSGPPQGSDDRSATTGKTLRREAGSTASSVSSIGGDALGGPSAMPSSPLNPHVRAARGDQATNDPTDPRSRRQQALPAPTSPTRTRPLERSASVPVSSESRAAAASSPMGSFNLHEYLNVSPSPAASGSSSKLSSLRANVGRKLFEEHHGLGGGAAGRENVASPAGGLGAGIDLIKSSV</sequence>
<evidence type="ECO:0000256" key="1">
    <source>
        <dbReference type="SAM" id="MobiDB-lite"/>
    </source>
</evidence>
<feature type="compositionally biased region" description="Low complexity" evidence="1">
    <location>
        <begin position="1"/>
        <end position="11"/>
    </location>
</feature>
<dbReference type="STRING" id="745531.A0A0C3RSR7"/>
<keyword evidence="3" id="KW-1185">Reference proteome</keyword>
<name>A0A0C3RSR7_PHLG1</name>
<evidence type="ECO:0000313" key="2">
    <source>
        <dbReference type="EMBL" id="KIP03501.1"/>
    </source>
</evidence>
<feature type="compositionally biased region" description="Polar residues" evidence="1">
    <location>
        <begin position="322"/>
        <end position="333"/>
    </location>
</feature>
<feature type="compositionally biased region" description="Polar residues" evidence="1">
    <location>
        <begin position="274"/>
        <end position="301"/>
    </location>
</feature>
<feature type="compositionally biased region" description="Low complexity" evidence="1">
    <location>
        <begin position="254"/>
        <end position="270"/>
    </location>
</feature>
<feature type="region of interest" description="Disordered" evidence="1">
    <location>
        <begin position="1"/>
        <end position="43"/>
    </location>
</feature>
<evidence type="ECO:0000313" key="3">
    <source>
        <dbReference type="Proteomes" id="UP000053257"/>
    </source>
</evidence>
<dbReference type="HOGENOM" id="CLU_030372_0_0_1"/>
<feature type="compositionally biased region" description="Basic residues" evidence="1">
    <location>
        <begin position="202"/>
        <end position="212"/>
    </location>
</feature>
<feature type="region of interest" description="Disordered" evidence="1">
    <location>
        <begin position="253"/>
        <end position="354"/>
    </location>
</feature>
<accession>A0A0C3RSR7</accession>
<feature type="compositionally biased region" description="Polar residues" evidence="1">
    <location>
        <begin position="216"/>
        <end position="229"/>
    </location>
</feature>
<dbReference type="EMBL" id="KN840613">
    <property type="protein sequence ID" value="KIP03501.1"/>
    <property type="molecule type" value="Genomic_DNA"/>
</dbReference>
<feature type="region of interest" description="Disordered" evidence="1">
    <location>
        <begin position="553"/>
        <end position="572"/>
    </location>
</feature>
<proteinExistence type="predicted"/>
<feature type="compositionally biased region" description="Low complexity" evidence="1">
    <location>
        <begin position="304"/>
        <end position="317"/>
    </location>
</feature>
<dbReference type="OrthoDB" id="2163387at2759"/>
<feature type="region of interest" description="Disordered" evidence="1">
    <location>
        <begin position="388"/>
        <end position="504"/>
    </location>
</feature>
<feature type="compositionally biased region" description="Low complexity" evidence="1">
    <location>
        <begin position="389"/>
        <end position="400"/>
    </location>
</feature>